<dbReference type="InterPro" id="IPR028989">
    <property type="entry name" value="RimP_N"/>
</dbReference>
<dbReference type="GO" id="GO:0005829">
    <property type="term" value="C:cytosol"/>
    <property type="evidence" value="ECO:0007669"/>
    <property type="project" value="TreeGrafter"/>
</dbReference>
<evidence type="ECO:0000259" key="5">
    <source>
        <dbReference type="Pfam" id="PF17384"/>
    </source>
</evidence>
<name>A0A1F6T374_9PROT</name>
<evidence type="ECO:0000259" key="4">
    <source>
        <dbReference type="Pfam" id="PF02576"/>
    </source>
</evidence>
<feature type="domain" description="Ribosome maturation factor RimP N-terminal" evidence="4">
    <location>
        <begin position="12"/>
        <end position="83"/>
    </location>
</feature>
<dbReference type="EMBL" id="MFSQ01000094">
    <property type="protein sequence ID" value="OGI39594.1"/>
    <property type="molecule type" value="Genomic_DNA"/>
</dbReference>
<reference evidence="6 7" key="1">
    <citation type="journal article" date="2016" name="Nat. Commun.">
        <title>Thousands of microbial genomes shed light on interconnected biogeochemical processes in an aquifer system.</title>
        <authorList>
            <person name="Anantharaman K."/>
            <person name="Brown C.T."/>
            <person name="Hug L.A."/>
            <person name="Sharon I."/>
            <person name="Castelle C.J."/>
            <person name="Probst A.J."/>
            <person name="Thomas B.C."/>
            <person name="Singh A."/>
            <person name="Wilkins M.J."/>
            <person name="Karaoz U."/>
            <person name="Brodie E.L."/>
            <person name="Williams K.H."/>
            <person name="Hubbard S.S."/>
            <person name="Banfield J.F."/>
        </authorList>
    </citation>
    <scope>NUCLEOTIDE SEQUENCE [LARGE SCALE GENOMIC DNA]</scope>
</reference>
<dbReference type="SUPFAM" id="SSF75420">
    <property type="entry name" value="YhbC-like, N-terminal domain"/>
    <property type="match status" value="1"/>
</dbReference>
<dbReference type="STRING" id="1817756.A2140_06785"/>
<dbReference type="Pfam" id="PF02576">
    <property type="entry name" value="RimP_N"/>
    <property type="match status" value="1"/>
</dbReference>
<sequence length="152" mass="16778">MRESPAGLRRLVEAGVKALGFDLVDVELGGGGHRSTLRVYIDSPRGVTVDDCAAVSRQLSAVLDVEDPIRESYMLEVSSPGLDRPLATPEHFRRYMGELVKVKTVADIGGRRNFRGRLLTADDARITVEVDGQPLELTYEAIERARLVPKFD</sequence>
<dbReference type="PANTHER" id="PTHR33867">
    <property type="entry name" value="RIBOSOME MATURATION FACTOR RIMP"/>
    <property type="match status" value="1"/>
</dbReference>
<dbReference type="Gene3D" id="2.30.30.180">
    <property type="entry name" value="Ribosome maturation factor RimP, C-terminal domain"/>
    <property type="match status" value="1"/>
</dbReference>
<feature type="domain" description="Ribosome maturation factor RimP C-terminal" evidence="5">
    <location>
        <begin position="86"/>
        <end position="151"/>
    </location>
</feature>
<dbReference type="InterPro" id="IPR036847">
    <property type="entry name" value="RimP_C_sf"/>
</dbReference>
<dbReference type="InterPro" id="IPR028998">
    <property type="entry name" value="RimP_C"/>
</dbReference>
<comment type="subcellular location">
    <subcellularLocation>
        <location evidence="3">Cytoplasm</location>
    </subcellularLocation>
</comment>
<evidence type="ECO:0000256" key="2">
    <source>
        <dbReference type="ARBA" id="ARBA00022517"/>
    </source>
</evidence>
<proteinExistence type="inferred from homology"/>
<dbReference type="PANTHER" id="PTHR33867:SF1">
    <property type="entry name" value="RIBOSOME MATURATION FACTOR RIMP"/>
    <property type="match status" value="1"/>
</dbReference>
<dbReference type="InterPro" id="IPR003728">
    <property type="entry name" value="Ribosome_maturation_RimP"/>
</dbReference>
<dbReference type="InterPro" id="IPR035956">
    <property type="entry name" value="RimP_N_sf"/>
</dbReference>
<dbReference type="Gene3D" id="3.30.300.70">
    <property type="entry name" value="RimP-like superfamily, N-terminal"/>
    <property type="match status" value="1"/>
</dbReference>
<dbReference type="SUPFAM" id="SSF74942">
    <property type="entry name" value="YhbC-like, C-terminal domain"/>
    <property type="match status" value="1"/>
</dbReference>
<dbReference type="FunFam" id="3.30.300.70:FF:000001">
    <property type="entry name" value="Ribosome maturation factor RimP"/>
    <property type="match status" value="1"/>
</dbReference>
<accession>A0A1F6T374</accession>
<evidence type="ECO:0000256" key="3">
    <source>
        <dbReference type="HAMAP-Rule" id="MF_01077"/>
    </source>
</evidence>
<dbReference type="GO" id="GO:0006412">
    <property type="term" value="P:translation"/>
    <property type="evidence" value="ECO:0007669"/>
    <property type="project" value="TreeGrafter"/>
</dbReference>
<dbReference type="Pfam" id="PF17384">
    <property type="entry name" value="DUF150_C"/>
    <property type="match status" value="1"/>
</dbReference>
<organism evidence="6 7">
    <name type="scientific">Candidatus Muproteobacteria bacterium RBG_16_62_13</name>
    <dbReference type="NCBI Taxonomy" id="1817756"/>
    <lineage>
        <taxon>Bacteria</taxon>
        <taxon>Pseudomonadati</taxon>
        <taxon>Pseudomonadota</taxon>
        <taxon>Candidatus Muproteobacteria</taxon>
    </lineage>
</organism>
<dbReference type="Proteomes" id="UP000178379">
    <property type="component" value="Unassembled WGS sequence"/>
</dbReference>
<comment type="caution">
    <text evidence="6">The sequence shown here is derived from an EMBL/GenBank/DDBJ whole genome shotgun (WGS) entry which is preliminary data.</text>
</comment>
<dbReference type="NCBIfam" id="NF000927">
    <property type="entry name" value="PRK00092.1-1"/>
    <property type="match status" value="1"/>
</dbReference>
<gene>
    <name evidence="3" type="primary">rimP</name>
    <name evidence="6" type="ORF">A2140_06785</name>
</gene>
<comment type="function">
    <text evidence="3">Required for maturation of 30S ribosomal subunits.</text>
</comment>
<comment type="similarity">
    <text evidence="3">Belongs to the RimP family.</text>
</comment>
<dbReference type="CDD" id="cd01734">
    <property type="entry name" value="YlxS_C"/>
    <property type="match status" value="1"/>
</dbReference>
<protein>
    <recommendedName>
        <fullName evidence="3">Ribosome maturation factor RimP</fullName>
    </recommendedName>
</protein>
<dbReference type="AlphaFoldDB" id="A0A1F6T374"/>
<evidence type="ECO:0000313" key="6">
    <source>
        <dbReference type="EMBL" id="OGI39594.1"/>
    </source>
</evidence>
<evidence type="ECO:0000256" key="1">
    <source>
        <dbReference type="ARBA" id="ARBA00022490"/>
    </source>
</evidence>
<dbReference type="HAMAP" id="MF_01077">
    <property type="entry name" value="RimP"/>
    <property type="match status" value="1"/>
</dbReference>
<dbReference type="GO" id="GO:0000028">
    <property type="term" value="P:ribosomal small subunit assembly"/>
    <property type="evidence" value="ECO:0007669"/>
    <property type="project" value="TreeGrafter"/>
</dbReference>
<keyword evidence="2 3" id="KW-0690">Ribosome biogenesis</keyword>
<evidence type="ECO:0000313" key="7">
    <source>
        <dbReference type="Proteomes" id="UP000178379"/>
    </source>
</evidence>
<keyword evidence="1 3" id="KW-0963">Cytoplasm</keyword>